<evidence type="ECO:0000313" key="3">
    <source>
        <dbReference type="Proteomes" id="UP000310708"/>
    </source>
</evidence>
<gene>
    <name evidence="2" type="ORF">E3Q01_04474</name>
</gene>
<feature type="region of interest" description="Disordered" evidence="1">
    <location>
        <begin position="151"/>
        <end position="177"/>
    </location>
</feature>
<evidence type="ECO:0000313" key="2">
    <source>
        <dbReference type="EMBL" id="TIC60321.1"/>
    </source>
</evidence>
<comment type="caution">
    <text evidence="2">The sequence shown here is derived from an EMBL/GenBank/DDBJ whole genome shotgun (WGS) entry which is preliminary data.</text>
</comment>
<reference evidence="2 3" key="1">
    <citation type="submission" date="2019-03" db="EMBL/GenBank/DDBJ databases">
        <title>Sequencing 25 genomes of Wallemia mellicola.</title>
        <authorList>
            <person name="Gostincar C."/>
        </authorList>
    </citation>
    <scope>NUCLEOTIDE SEQUENCE [LARGE SCALE GENOMIC DNA]</scope>
    <source>
        <strain evidence="2 3">EXF-757</strain>
    </source>
</reference>
<feature type="non-terminal residue" evidence="2">
    <location>
        <position position="1"/>
    </location>
</feature>
<name>A0A4T0T8U7_9BASI</name>
<accession>A0A4T0T8U7</accession>
<sequence>PFISTPKRPSPLGYPSLSICTNAARSCIHVLSHLQERNRSVKIMDSWIGIGSFTSSVILIVSACEGRRNSTDPSAPIPEMKGWVEINMGIQVVKELEARHLHAGRAHDILRKLVNSIGQISTEESPNTTSRATSNFSASSSLSIDSNLFLGGTARNTSRPQQRRKIAKKPSHTRKDTYNLESLPMSTNDLATHIFYPDMVNDTATTENTTTSLTEMANLADQGVFPSGNFDFTASTSSGVMPQSTFVQPPTSQMPKGYNDVNMAGINTLTDYDM</sequence>
<protein>
    <submittedName>
        <fullName evidence="2">Uncharacterized protein</fullName>
    </submittedName>
</protein>
<feature type="non-terminal residue" evidence="2">
    <location>
        <position position="274"/>
    </location>
</feature>
<feature type="compositionally biased region" description="Basic residues" evidence="1">
    <location>
        <begin position="161"/>
        <end position="172"/>
    </location>
</feature>
<evidence type="ECO:0000256" key="1">
    <source>
        <dbReference type="SAM" id="MobiDB-lite"/>
    </source>
</evidence>
<proteinExistence type="predicted"/>
<organism evidence="2 3">
    <name type="scientific">Wallemia mellicola</name>
    <dbReference type="NCBI Taxonomy" id="1708541"/>
    <lineage>
        <taxon>Eukaryota</taxon>
        <taxon>Fungi</taxon>
        <taxon>Dikarya</taxon>
        <taxon>Basidiomycota</taxon>
        <taxon>Wallemiomycotina</taxon>
        <taxon>Wallemiomycetes</taxon>
        <taxon>Wallemiales</taxon>
        <taxon>Wallemiaceae</taxon>
        <taxon>Wallemia</taxon>
    </lineage>
</organism>
<dbReference type="CDD" id="cd12148">
    <property type="entry name" value="fungal_TF_MHR"/>
    <property type="match status" value="1"/>
</dbReference>
<dbReference type="AlphaFoldDB" id="A0A4T0T8U7"/>
<dbReference type="EMBL" id="SPRX01000179">
    <property type="protein sequence ID" value="TIC60321.1"/>
    <property type="molecule type" value="Genomic_DNA"/>
</dbReference>
<dbReference type="Proteomes" id="UP000310708">
    <property type="component" value="Unassembled WGS sequence"/>
</dbReference>